<dbReference type="InterPro" id="IPR018391">
    <property type="entry name" value="PQQ_b-propeller_rpt"/>
</dbReference>
<dbReference type="InterPro" id="IPR020472">
    <property type="entry name" value="WD40_PAC1"/>
</dbReference>
<dbReference type="Gene3D" id="3.40.50.300">
    <property type="entry name" value="P-loop containing nucleotide triphosphate hydrolases"/>
    <property type="match status" value="1"/>
</dbReference>
<keyword evidence="2" id="KW-0677">Repeat</keyword>
<dbReference type="Gene3D" id="2.130.10.10">
    <property type="entry name" value="YVTN repeat-like/Quinoprotein amine dehydrogenase"/>
    <property type="match status" value="4"/>
</dbReference>
<dbReference type="PANTHER" id="PTHR19879:SF9">
    <property type="entry name" value="TRANSCRIPTION INITIATION FACTOR TFIID SUBUNIT 5"/>
    <property type="match status" value="1"/>
</dbReference>
<dbReference type="InParanoid" id="B0D4S4"/>
<feature type="repeat" description="WD" evidence="3">
    <location>
        <begin position="1127"/>
        <end position="1168"/>
    </location>
</feature>
<feature type="domain" description="Nephrocystin 3-like N-terminal" evidence="5">
    <location>
        <begin position="350"/>
        <end position="510"/>
    </location>
</feature>
<feature type="repeat" description="WD" evidence="3">
    <location>
        <begin position="1169"/>
        <end position="1210"/>
    </location>
</feature>
<dbReference type="PROSITE" id="PS00678">
    <property type="entry name" value="WD_REPEATS_1"/>
    <property type="match status" value="10"/>
</dbReference>
<dbReference type="InterPro" id="IPR027417">
    <property type="entry name" value="P-loop_NTPase"/>
</dbReference>
<dbReference type="Pfam" id="PF24883">
    <property type="entry name" value="NPHP3_N"/>
    <property type="match status" value="1"/>
</dbReference>
<dbReference type="InterPro" id="IPR001680">
    <property type="entry name" value="WD40_rpt"/>
</dbReference>
<dbReference type="InterPro" id="IPR019775">
    <property type="entry name" value="WD40_repeat_CS"/>
</dbReference>
<evidence type="ECO:0000256" key="1">
    <source>
        <dbReference type="ARBA" id="ARBA00022574"/>
    </source>
</evidence>
<feature type="repeat" description="WD" evidence="3">
    <location>
        <begin position="1043"/>
        <end position="1084"/>
    </location>
</feature>
<protein>
    <submittedName>
        <fullName evidence="6">WD-40 repeat-containing protein</fullName>
    </submittedName>
</protein>
<dbReference type="SUPFAM" id="SSF50978">
    <property type="entry name" value="WD40 repeat-like"/>
    <property type="match status" value="1"/>
</dbReference>
<feature type="repeat" description="WD" evidence="3">
    <location>
        <begin position="1459"/>
        <end position="1491"/>
    </location>
</feature>
<dbReference type="EMBL" id="DS547097">
    <property type="protein sequence ID" value="EDR10615.1"/>
    <property type="molecule type" value="Genomic_DNA"/>
</dbReference>
<gene>
    <name evidence="6" type="ORF">LACBIDRAFT_325394</name>
</gene>
<feature type="repeat" description="WD" evidence="3">
    <location>
        <begin position="960"/>
        <end position="1001"/>
    </location>
</feature>
<dbReference type="SUPFAM" id="SSF52540">
    <property type="entry name" value="P-loop containing nucleoside triphosphate hydrolases"/>
    <property type="match status" value="1"/>
</dbReference>
<feature type="repeat" description="WD" evidence="3">
    <location>
        <begin position="1417"/>
        <end position="1458"/>
    </location>
</feature>
<feature type="repeat" description="WD" evidence="3">
    <location>
        <begin position="1375"/>
        <end position="1416"/>
    </location>
</feature>
<keyword evidence="1 3" id="KW-0853">WD repeat</keyword>
<feature type="repeat" description="WD" evidence="3">
    <location>
        <begin position="1001"/>
        <end position="1042"/>
    </location>
</feature>
<dbReference type="HOGENOM" id="CLU_000288_6_3_1"/>
<dbReference type="Proteomes" id="UP000001194">
    <property type="component" value="Unassembled WGS sequence"/>
</dbReference>
<evidence type="ECO:0000259" key="5">
    <source>
        <dbReference type="Pfam" id="PF24883"/>
    </source>
</evidence>
<dbReference type="CDD" id="cd00200">
    <property type="entry name" value="WD40"/>
    <property type="match status" value="2"/>
</dbReference>
<evidence type="ECO:0000256" key="4">
    <source>
        <dbReference type="SAM" id="MobiDB-lite"/>
    </source>
</evidence>
<dbReference type="InterPro" id="IPR015943">
    <property type="entry name" value="WD40/YVTN_repeat-like_dom_sf"/>
</dbReference>
<proteinExistence type="predicted"/>
<dbReference type="SMART" id="SM00564">
    <property type="entry name" value="PQQ"/>
    <property type="match status" value="6"/>
</dbReference>
<dbReference type="OrthoDB" id="3266532at2759"/>
<dbReference type="InterPro" id="IPR056884">
    <property type="entry name" value="NPHP3-like_N"/>
</dbReference>
<dbReference type="PROSITE" id="PS50082">
    <property type="entry name" value="WD_REPEATS_2"/>
    <property type="match status" value="12"/>
</dbReference>
<dbReference type="InterPro" id="IPR011047">
    <property type="entry name" value="Quinoprotein_ADH-like_sf"/>
</dbReference>
<feature type="repeat" description="WD" evidence="3">
    <location>
        <begin position="1085"/>
        <end position="1126"/>
    </location>
</feature>
<evidence type="ECO:0000313" key="7">
    <source>
        <dbReference type="Proteomes" id="UP000001194"/>
    </source>
</evidence>
<evidence type="ECO:0000313" key="6">
    <source>
        <dbReference type="EMBL" id="EDR10615.1"/>
    </source>
</evidence>
<dbReference type="SMART" id="SM00320">
    <property type="entry name" value="WD40"/>
    <property type="match status" value="15"/>
</dbReference>
<dbReference type="RefSeq" id="XP_001879065.1">
    <property type="nucleotide sequence ID" value="XM_001879030.1"/>
</dbReference>
<accession>B0D4S4</accession>
<dbReference type="STRING" id="486041.B0D4S4"/>
<reference evidence="6 7" key="1">
    <citation type="journal article" date="2008" name="Nature">
        <title>The genome of Laccaria bicolor provides insights into mycorrhizal symbiosis.</title>
        <authorList>
            <person name="Martin F."/>
            <person name="Aerts A."/>
            <person name="Ahren D."/>
            <person name="Brun A."/>
            <person name="Danchin E.G.J."/>
            <person name="Duchaussoy F."/>
            <person name="Gibon J."/>
            <person name="Kohler A."/>
            <person name="Lindquist E."/>
            <person name="Pereda V."/>
            <person name="Salamov A."/>
            <person name="Shapiro H.J."/>
            <person name="Wuyts J."/>
            <person name="Blaudez D."/>
            <person name="Buee M."/>
            <person name="Brokstein P."/>
            <person name="Canbaeck B."/>
            <person name="Cohen D."/>
            <person name="Courty P.E."/>
            <person name="Coutinho P.M."/>
            <person name="Delaruelle C."/>
            <person name="Detter J.C."/>
            <person name="Deveau A."/>
            <person name="DiFazio S."/>
            <person name="Duplessis S."/>
            <person name="Fraissinet-Tachet L."/>
            <person name="Lucic E."/>
            <person name="Frey-Klett P."/>
            <person name="Fourrey C."/>
            <person name="Feussner I."/>
            <person name="Gay G."/>
            <person name="Grimwood J."/>
            <person name="Hoegger P.J."/>
            <person name="Jain P."/>
            <person name="Kilaru S."/>
            <person name="Labbe J."/>
            <person name="Lin Y.C."/>
            <person name="Legue V."/>
            <person name="Le Tacon F."/>
            <person name="Marmeisse R."/>
            <person name="Melayah D."/>
            <person name="Montanini B."/>
            <person name="Muratet M."/>
            <person name="Nehls U."/>
            <person name="Niculita-Hirzel H."/>
            <person name="Oudot-Le Secq M.P."/>
            <person name="Peter M."/>
            <person name="Quesneville H."/>
            <person name="Rajashekar B."/>
            <person name="Reich M."/>
            <person name="Rouhier N."/>
            <person name="Schmutz J."/>
            <person name="Yin T."/>
            <person name="Chalot M."/>
            <person name="Henrissat B."/>
            <person name="Kuees U."/>
            <person name="Lucas S."/>
            <person name="Van de Peer Y."/>
            <person name="Podila G.K."/>
            <person name="Polle A."/>
            <person name="Pukkila P.J."/>
            <person name="Richardson P.M."/>
            <person name="Rouze P."/>
            <person name="Sanders I.R."/>
            <person name="Stajich J.E."/>
            <person name="Tunlid A."/>
            <person name="Tuskan G."/>
            <person name="Grigoriev I.V."/>
        </authorList>
    </citation>
    <scope>NUCLEOTIDE SEQUENCE [LARGE SCALE GENOMIC DNA]</scope>
    <source>
        <strain evidence="7">S238N-H82 / ATCC MYA-4686</strain>
    </source>
</reference>
<sequence length="1588" mass="175718">MERDVSRSWVIPGKTKAFKENFTPYGASVFTDSCKLIGAQPWELSASRGYNVWVGVSSPTSALFVLTLASGIPSGRIHVERDKHFHHLQLNHNMSNQPQNKKTFSFLPNSLKSFQSRFSSSRNAAQTQTGQSAHVSRSGTTSPVMSRSPSPEGHNTDVQSSPSASVAVVGSSGSTVKEFAKDVWSAGYEVVKILNQCSGLCPPLKTALSGFIECVELYNKTAGNHKEMERILNKIFDLGSELTVKLQERRDQQKLDRIIGKMSKSLEEENKKIKAMLKQGFPRQLVRNSKYAGELVSCSVKIKAALDTFFHQVFQSLPRSRDAAFTAAIDFDNIPRGPCTKDTRVDVIKQIMDWVKETDSRKVPSVYWLTGLAGLGKTTIAYTICEELEEASIPFVSFFCSRQLDSKNSKLLITTICRDLAEQFSGFANALVPVLKGNSRIVDANLPLQMEKLLADPWKASLAHHDCRLVPVVIVDALDESDHGTQFFQELLNPVNLHKLSGIKFLVTSRPEPAFSSLGKSFPLNAVCKLHEIDDSNVQKDIEKYLFSALPDLKEDPNLEKLASQAAGFFIYAATAVRFISSPCQRCQHFSVTQKHTELQNIVTSWPVSSRGSERNAVAELYQQILGDAFSDDRISNQCLQILHIILCAGSRISISVIASLSDTDQETVENTVKSLHAVLFVSPKDQCVYWYHTSFPDFIFTQERAMFSIILKEGQSSQEINVFCDKVARHSMLACQCFIIMRKLCFNICNLKSSFEFDSDVPGLDQEKLRNLPPVLQYASQHWATHLSQAAPVDNDTNELLQFLDDFLCNKLLFWIEAMNLIDAKFECASLLKNAEEWVNKGTQKLDMSEYLLDAASFSAYFANSPASKSTPHLYISALSTWNHCSPICNYWKQQFSCIPSITLSTAKTIPLLTITTTNKWVSCVALSGDGNQIVFGCEDRSGALQIWDAKTGQQLRNLQGHTAAVTSVAFSPNGNQIVSGSWDTSVRVWDAKSGYQLKKLNHPDWVLSAVFSPDGHKIVSGSRDELVRIWEIKTGRRLLKLKGHTEWVRSVAFSPNGNAIVSGSRDYSVRVWNAETGHQDMMFQGHMGQVKSVTFSPDGRKIVSGAWDNCIKIWDAKTGQQLKDLQGHTGPINSVAFSPNGKQILSGAGDNSVCVWDVKTGDQLAELQGHAGPVQSVAFSHDGNSIVSGSYDCSVWVWDIKFSSSQRLQGHTSPVRSVIFLSDDQILSGFENGLMKVWDANTGKELRRLQDTNFGVLSVAFSSVGQKIVSGLFNGSVYVRDAKTDQLRKFQGHTGIVTSVAFSPDGNLIASGSKDQSVRIWKANEGHQLRNMPGNNGGVLSVAFSPDGNFVVSGCIDTRVQIWNVNTGQLRNIQGHSDSVHTVAFSHDGKFIVSGSEDKSVRVWEAETGHLLWSMQGHTDTVRSVAFSPDSNLIVSGSKDKTVRIWDAKTGHQLRKLQGHSAVVFAVAFSSDGKQIISGSQDFSVRLWDAVIDLPEFFTNDKKIISGLDNQPIHVLATSEVANSWVMEEGWILSGSKLLIWIPPPIRNILHHPHSLLIISPFGSAKIFFEGSKLGSFWHECYTPNL</sequence>
<dbReference type="PRINTS" id="PR00320">
    <property type="entry name" value="GPROTEINBRPT"/>
</dbReference>
<name>B0D4S4_LACBS</name>
<feature type="repeat" description="WD" evidence="3">
    <location>
        <begin position="1334"/>
        <end position="1375"/>
    </location>
</feature>
<feature type="compositionally biased region" description="Polar residues" evidence="4">
    <location>
        <begin position="127"/>
        <end position="149"/>
    </location>
</feature>
<dbReference type="SUPFAM" id="SSF50998">
    <property type="entry name" value="Quinoprotein alcohol dehydrogenase-like"/>
    <property type="match status" value="1"/>
</dbReference>
<dbReference type="InterPro" id="IPR036322">
    <property type="entry name" value="WD40_repeat_dom_sf"/>
</dbReference>
<feature type="region of interest" description="Disordered" evidence="4">
    <location>
        <begin position="122"/>
        <end position="166"/>
    </location>
</feature>
<dbReference type="KEGG" id="lbc:LACBIDRAFT_325394"/>
<dbReference type="Pfam" id="PF25172">
    <property type="entry name" value="Beta-prop_WDR3_2nd"/>
    <property type="match status" value="1"/>
</dbReference>
<dbReference type="PROSITE" id="PS50294">
    <property type="entry name" value="WD_REPEATS_REGION"/>
    <property type="match status" value="12"/>
</dbReference>
<feature type="repeat" description="WD" evidence="3">
    <location>
        <begin position="1210"/>
        <end position="1250"/>
    </location>
</feature>
<organism evidence="7">
    <name type="scientific">Laccaria bicolor (strain S238N-H82 / ATCC MYA-4686)</name>
    <name type="common">Bicoloured deceiver</name>
    <name type="synonym">Laccaria laccata var. bicolor</name>
    <dbReference type="NCBI Taxonomy" id="486041"/>
    <lineage>
        <taxon>Eukaryota</taxon>
        <taxon>Fungi</taxon>
        <taxon>Dikarya</taxon>
        <taxon>Basidiomycota</taxon>
        <taxon>Agaricomycotina</taxon>
        <taxon>Agaricomycetes</taxon>
        <taxon>Agaricomycetidae</taxon>
        <taxon>Agaricales</taxon>
        <taxon>Agaricineae</taxon>
        <taxon>Hydnangiaceae</taxon>
        <taxon>Laccaria</taxon>
    </lineage>
</organism>
<keyword evidence="7" id="KW-1185">Reference proteome</keyword>
<feature type="repeat" description="WD" evidence="3">
    <location>
        <begin position="1292"/>
        <end position="1333"/>
    </location>
</feature>
<evidence type="ECO:0000256" key="2">
    <source>
        <dbReference type="ARBA" id="ARBA00022737"/>
    </source>
</evidence>
<dbReference type="Pfam" id="PF00400">
    <property type="entry name" value="WD40"/>
    <property type="match status" value="7"/>
</dbReference>
<dbReference type="GeneID" id="6074632"/>
<dbReference type="PANTHER" id="PTHR19879">
    <property type="entry name" value="TRANSCRIPTION INITIATION FACTOR TFIID"/>
    <property type="match status" value="1"/>
</dbReference>
<evidence type="ECO:0000256" key="3">
    <source>
        <dbReference type="PROSITE-ProRule" id="PRU00221"/>
    </source>
</evidence>